<dbReference type="Gene3D" id="3.40.50.720">
    <property type="entry name" value="NAD(P)-binding Rossmann-like Domain"/>
    <property type="match status" value="1"/>
</dbReference>
<dbReference type="UniPathway" id="UPA00219"/>
<sequence>METFDLKDKRVVVVGLGLSGVAACRLLASRGAHVVGTDSKKTVSDDVRALEKEGVRLVLGGHAEAGLETADLVVVSPGVPSFPELVAAEMAKVPIWGEVELAVRAVNASAAAAGRALPRVVAVGGTNGKSTTTSLVGALLEAHGLKTFLGGNLGEPLASHADEAWDVVVLEVSSFQMERVDAFHPQVSILLNVTPDHLDRYPSMEAYAAAKGNAFVLQRSTDVAVVPVRDDVCIAQAKRGRGTIVQFGPGGDLDVTDEAVIDRASGVAYERSKMRLQGGHNALNVAAAIGAVRPFGLTPDTIRSVLASFEGLAHRMALVAEVKGVRYYDDSKGTNVGASVTAVRGVVEPKVVLIAGGRDKGGSYGPLVSALRDKGRAAVVIGEAADVIASAIGDAVPVRRASSMDDAVVLSSELAREGDAVLLSPACSSFDMFRDYKHRGDAFVDAVKNLSSRGVA</sequence>
<evidence type="ECO:0000256" key="2">
    <source>
        <dbReference type="ARBA" id="ARBA00004752"/>
    </source>
</evidence>
<keyword evidence="4 7" id="KW-0436">Ligase</keyword>
<evidence type="ECO:0000256" key="1">
    <source>
        <dbReference type="ARBA" id="ARBA00004496"/>
    </source>
</evidence>
<dbReference type="RefSeq" id="WP_146649070.1">
    <property type="nucleotide sequence ID" value="NZ_CP012333.1"/>
</dbReference>
<dbReference type="SUPFAM" id="SSF53623">
    <property type="entry name" value="MurD-like peptide ligases, catalytic domain"/>
    <property type="match status" value="1"/>
</dbReference>
<dbReference type="PATRIC" id="fig|1391654.3.peg.4758"/>
<dbReference type="InterPro" id="IPR005762">
    <property type="entry name" value="MurD"/>
</dbReference>
<evidence type="ECO:0000256" key="4">
    <source>
        <dbReference type="ARBA" id="ARBA00022598"/>
    </source>
</evidence>
<feature type="domain" description="Mur ligase central" evidence="10">
    <location>
        <begin position="123"/>
        <end position="292"/>
    </location>
</feature>
<keyword evidence="5 7" id="KW-0547">Nucleotide-binding</keyword>
<dbReference type="Pfam" id="PF21799">
    <property type="entry name" value="MurD-like_N"/>
    <property type="match status" value="1"/>
</dbReference>
<dbReference type="PROSITE" id="PS51257">
    <property type="entry name" value="PROKAR_LIPOPROTEIN"/>
    <property type="match status" value="1"/>
</dbReference>
<name>A0A0K1PY04_9BACT</name>
<evidence type="ECO:0000256" key="3">
    <source>
        <dbReference type="ARBA" id="ARBA00022490"/>
    </source>
</evidence>
<dbReference type="GO" id="GO:0051301">
    <property type="term" value="P:cell division"/>
    <property type="evidence" value="ECO:0007669"/>
    <property type="project" value="UniProtKB-KW"/>
</dbReference>
<dbReference type="InterPro" id="IPR004101">
    <property type="entry name" value="Mur_ligase_C"/>
</dbReference>
<dbReference type="EC" id="6.3.2.9" evidence="7 8"/>
<evidence type="ECO:0000256" key="6">
    <source>
        <dbReference type="ARBA" id="ARBA00022840"/>
    </source>
</evidence>
<dbReference type="OrthoDB" id="9809796at2"/>
<gene>
    <name evidence="7" type="primary">murD</name>
    <name evidence="11" type="ORF">AKJ09_04693</name>
</gene>
<feature type="domain" description="Mur ligase C-terminal" evidence="9">
    <location>
        <begin position="314"/>
        <end position="427"/>
    </location>
</feature>
<evidence type="ECO:0000259" key="10">
    <source>
        <dbReference type="Pfam" id="PF08245"/>
    </source>
</evidence>
<keyword evidence="6 7" id="KW-0067">ATP-binding</keyword>
<keyword evidence="7 8" id="KW-0133">Cell shape</keyword>
<dbReference type="GO" id="GO:0008764">
    <property type="term" value="F:UDP-N-acetylmuramoylalanine-D-glutamate ligase activity"/>
    <property type="evidence" value="ECO:0007669"/>
    <property type="project" value="UniProtKB-UniRule"/>
</dbReference>
<comment type="similarity">
    <text evidence="7">Belongs to the MurCDEF family.</text>
</comment>
<evidence type="ECO:0000256" key="5">
    <source>
        <dbReference type="ARBA" id="ARBA00022741"/>
    </source>
</evidence>
<dbReference type="KEGG" id="llu:AKJ09_04693"/>
<dbReference type="PANTHER" id="PTHR43692">
    <property type="entry name" value="UDP-N-ACETYLMURAMOYLALANINE--D-GLUTAMATE LIGASE"/>
    <property type="match status" value="1"/>
</dbReference>
<dbReference type="InterPro" id="IPR013221">
    <property type="entry name" value="Mur_ligase_cen"/>
</dbReference>
<dbReference type="HAMAP" id="MF_00639">
    <property type="entry name" value="MurD"/>
    <property type="match status" value="1"/>
</dbReference>
<comment type="subcellular location">
    <subcellularLocation>
        <location evidence="1 7 8">Cytoplasm</location>
    </subcellularLocation>
</comment>
<feature type="binding site" evidence="7">
    <location>
        <begin position="125"/>
        <end position="131"/>
    </location>
    <ligand>
        <name>ATP</name>
        <dbReference type="ChEBI" id="CHEBI:30616"/>
    </ligand>
</feature>
<dbReference type="GO" id="GO:0005524">
    <property type="term" value="F:ATP binding"/>
    <property type="evidence" value="ECO:0007669"/>
    <property type="project" value="UniProtKB-UniRule"/>
</dbReference>
<organism evidence="11 12">
    <name type="scientific">Labilithrix luteola</name>
    <dbReference type="NCBI Taxonomy" id="1391654"/>
    <lineage>
        <taxon>Bacteria</taxon>
        <taxon>Pseudomonadati</taxon>
        <taxon>Myxococcota</taxon>
        <taxon>Polyangia</taxon>
        <taxon>Polyangiales</taxon>
        <taxon>Labilitrichaceae</taxon>
        <taxon>Labilithrix</taxon>
    </lineage>
</organism>
<keyword evidence="7 8" id="KW-0132">Cell division</keyword>
<proteinExistence type="inferred from homology"/>
<evidence type="ECO:0000256" key="7">
    <source>
        <dbReference type="HAMAP-Rule" id="MF_00639"/>
    </source>
</evidence>
<reference evidence="11 12" key="1">
    <citation type="submission" date="2015-08" db="EMBL/GenBank/DDBJ databases">
        <authorList>
            <person name="Babu N.S."/>
            <person name="Beckwith C.J."/>
            <person name="Beseler K.G."/>
            <person name="Brison A."/>
            <person name="Carone J.V."/>
            <person name="Caskin T.P."/>
            <person name="Diamond M."/>
            <person name="Durham M.E."/>
            <person name="Foxe J.M."/>
            <person name="Go M."/>
            <person name="Henderson B.A."/>
            <person name="Jones I.B."/>
            <person name="McGettigan J.A."/>
            <person name="Micheletti S.J."/>
            <person name="Nasrallah M.E."/>
            <person name="Ortiz D."/>
            <person name="Piller C.R."/>
            <person name="Privatt S.R."/>
            <person name="Schneider S.L."/>
            <person name="Sharp S."/>
            <person name="Smith T.C."/>
            <person name="Stanton J.D."/>
            <person name="Ullery H.E."/>
            <person name="Wilson R.J."/>
            <person name="Serrano M.G."/>
            <person name="Buck G."/>
            <person name="Lee V."/>
            <person name="Wang Y."/>
            <person name="Carvalho R."/>
            <person name="Voegtly L."/>
            <person name="Shi R."/>
            <person name="Duckworth R."/>
            <person name="Johnson A."/>
            <person name="Loviza R."/>
            <person name="Walstead R."/>
            <person name="Shah Z."/>
            <person name="Kiflezghi M."/>
            <person name="Wade K."/>
            <person name="Ball S.L."/>
            <person name="Bradley K.W."/>
            <person name="Asai D.J."/>
            <person name="Bowman C.A."/>
            <person name="Russell D.A."/>
            <person name="Pope W.H."/>
            <person name="Jacobs-Sera D."/>
            <person name="Hendrix R.W."/>
            <person name="Hatfull G.F."/>
        </authorList>
    </citation>
    <scope>NUCLEOTIDE SEQUENCE [LARGE SCALE GENOMIC DNA]</scope>
    <source>
        <strain evidence="11 12">DSM 27648</strain>
    </source>
</reference>
<dbReference type="STRING" id="1391654.AKJ09_04693"/>
<dbReference type="GO" id="GO:0071555">
    <property type="term" value="P:cell wall organization"/>
    <property type="evidence" value="ECO:0007669"/>
    <property type="project" value="UniProtKB-KW"/>
</dbReference>
<dbReference type="GO" id="GO:0005737">
    <property type="term" value="C:cytoplasm"/>
    <property type="evidence" value="ECO:0007669"/>
    <property type="project" value="UniProtKB-SubCell"/>
</dbReference>
<evidence type="ECO:0000259" key="9">
    <source>
        <dbReference type="Pfam" id="PF02875"/>
    </source>
</evidence>
<dbReference type="AlphaFoldDB" id="A0A0K1PY04"/>
<dbReference type="EMBL" id="CP012333">
    <property type="protein sequence ID" value="AKU98029.1"/>
    <property type="molecule type" value="Genomic_DNA"/>
</dbReference>
<protein>
    <recommendedName>
        <fullName evidence="7 8">UDP-N-acetylmuramoylalanine--D-glutamate ligase</fullName>
        <ecNumber evidence="7 8">6.3.2.9</ecNumber>
    </recommendedName>
    <alternativeName>
        <fullName evidence="7">D-glutamic acid-adding enzyme</fullName>
    </alternativeName>
    <alternativeName>
        <fullName evidence="7">UDP-N-acetylmuramoyl-L-alanyl-D-glutamate synthetase</fullName>
    </alternativeName>
</protein>
<comment type="function">
    <text evidence="7 8">Cell wall formation. Catalyzes the addition of glutamate to the nucleotide precursor UDP-N-acetylmuramoyl-L-alanine (UMA).</text>
</comment>
<accession>A0A0K1PY04</accession>
<dbReference type="Gene3D" id="3.40.1190.10">
    <property type="entry name" value="Mur-like, catalytic domain"/>
    <property type="match status" value="1"/>
</dbReference>
<keyword evidence="12" id="KW-1185">Reference proteome</keyword>
<comment type="catalytic activity">
    <reaction evidence="7 8">
        <text>UDP-N-acetyl-alpha-D-muramoyl-L-alanine + D-glutamate + ATP = UDP-N-acetyl-alpha-D-muramoyl-L-alanyl-D-glutamate + ADP + phosphate + H(+)</text>
        <dbReference type="Rhea" id="RHEA:16429"/>
        <dbReference type="ChEBI" id="CHEBI:15378"/>
        <dbReference type="ChEBI" id="CHEBI:29986"/>
        <dbReference type="ChEBI" id="CHEBI:30616"/>
        <dbReference type="ChEBI" id="CHEBI:43474"/>
        <dbReference type="ChEBI" id="CHEBI:83898"/>
        <dbReference type="ChEBI" id="CHEBI:83900"/>
        <dbReference type="ChEBI" id="CHEBI:456216"/>
        <dbReference type="EC" id="6.3.2.9"/>
    </reaction>
</comment>
<keyword evidence="7 8" id="KW-0131">Cell cycle</keyword>
<dbReference type="InterPro" id="IPR036565">
    <property type="entry name" value="Mur-like_cat_sf"/>
</dbReference>
<dbReference type="InterPro" id="IPR036615">
    <property type="entry name" value="Mur_ligase_C_dom_sf"/>
</dbReference>
<dbReference type="SUPFAM" id="SSF53244">
    <property type="entry name" value="MurD-like peptide ligases, peptide-binding domain"/>
    <property type="match status" value="1"/>
</dbReference>
<comment type="pathway">
    <text evidence="2 7 8">Cell wall biogenesis; peptidoglycan biosynthesis.</text>
</comment>
<dbReference type="SUPFAM" id="SSF51984">
    <property type="entry name" value="MurCD N-terminal domain"/>
    <property type="match status" value="1"/>
</dbReference>
<keyword evidence="3 7" id="KW-0963">Cytoplasm</keyword>
<evidence type="ECO:0000256" key="8">
    <source>
        <dbReference type="RuleBase" id="RU003664"/>
    </source>
</evidence>
<dbReference type="Proteomes" id="UP000064967">
    <property type="component" value="Chromosome"/>
</dbReference>
<keyword evidence="7 8" id="KW-0573">Peptidoglycan synthesis</keyword>
<dbReference type="Pfam" id="PF02875">
    <property type="entry name" value="Mur_ligase_C"/>
    <property type="match status" value="1"/>
</dbReference>
<keyword evidence="7 8" id="KW-0961">Cell wall biogenesis/degradation</keyword>
<dbReference type="NCBIfam" id="TIGR01087">
    <property type="entry name" value="murD"/>
    <property type="match status" value="1"/>
</dbReference>
<dbReference type="GO" id="GO:0009252">
    <property type="term" value="P:peptidoglycan biosynthetic process"/>
    <property type="evidence" value="ECO:0007669"/>
    <property type="project" value="UniProtKB-UniRule"/>
</dbReference>
<dbReference type="GO" id="GO:0008360">
    <property type="term" value="P:regulation of cell shape"/>
    <property type="evidence" value="ECO:0007669"/>
    <property type="project" value="UniProtKB-KW"/>
</dbReference>
<evidence type="ECO:0000313" key="11">
    <source>
        <dbReference type="EMBL" id="AKU98029.1"/>
    </source>
</evidence>
<evidence type="ECO:0000313" key="12">
    <source>
        <dbReference type="Proteomes" id="UP000064967"/>
    </source>
</evidence>
<dbReference type="Pfam" id="PF08245">
    <property type="entry name" value="Mur_ligase_M"/>
    <property type="match status" value="1"/>
</dbReference>
<dbReference type="Gene3D" id="3.90.190.20">
    <property type="entry name" value="Mur ligase, C-terminal domain"/>
    <property type="match status" value="1"/>
</dbReference>
<dbReference type="PANTHER" id="PTHR43692:SF1">
    <property type="entry name" value="UDP-N-ACETYLMURAMOYLALANINE--D-GLUTAMATE LIGASE"/>
    <property type="match status" value="1"/>
</dbReference>